<name>A0ABQ4QGT9_9HYPH</name>
<evidence type="ECO:0000256" key="1">
    <source>
        <dbReference type="SAM" id="Phobius"/>
    </source>
</evidence>
<gene>
    <name evidence="2" type="ORF">AFCDBAGC_2312</name>
</gene>
<feature type="transmembrane region" description="Helical" evidence="1">
    <location>
        <begin position="27"/>
        <end position="51"/>
    </location>
</feature>
<feature type="transmembrane region" description="Helical" evidence="1">
    <location>
        <begin position="91"/>
        <end position="110"/>
    </location>
</feature>
<keyword evidence="3" id="KW-1185">Reference proteome</keyword>
<dbReference type="Proteomes" id="UP001055117">
    <property type="component" value="Unassembled WGS sequence"/>
</dbReference>
<keyword evidence="1" id="KW-0812">Transmembrane</keyword>
<accession>A0ABQ4QGT9</accession>
<protein>
    <submittedName>
        <fullName evidence="2">Uncharacterized protein</fullName>
    </submittedName>
</protein>
<feature type="transmembrane region" description="Helical" evidence="1">
    <location>
        <begin position="57"/>
        <end position="79"/>
    </location>
</feature>
<evidence type="ECO:0000313" key="3">
    <source>
        <dbReference type="Proteomes" id="UP001055117"/>
    </source>
</evidence>
<organism evidence="2 3">
    <name type="scientific">Methylobacterium cerastii</name>
    <dbReference type="NCBI Taxonomy" id="932741"/>
    <lineage>
        <taxon>Bacteria</taxon>
        <taxon>Pseudomonadati</taxon>
        <taxon>Pseudomonadota</taxon>
        <taxon>Alphaproteobacteria</taxon>
        <taxon>Hyphomicrobiales</taxon>
        <taxon>Methylobacteriaceae</taxon>
        <taxon>Methylobacterium</taxon>
    </lineage>
</organism>
<proteinExistence type="predicted"/>
<feature type="transmembrane region" description="Helical" evidence="1">
    <location>
        <begin position="116"/>
        <end position="138"/>
    </location>
</feature>
<sequence length="146" mass="14937">MRVPTAFAPDATVFPARVAIGLGPRPVLVVAAAAALVAGTIGVVRAPAVAIDPDLVRVIRCMALIKGGLALAALAACLWRLGRPAAGWRRFAYVAGPPSMLGGAVALWSLHGVGLAALGLHLGLFGVLAAGLTDPAFFDGWRRRRA</sequence>
<evidence type="ECO:0000313" key="2">
    <source>
        <dbReference type="EMBL" id="GJD44445.1"/>
    </source>
</evidence>
<keyword evidence="1" id="KW-0472">Membrane</keyword>
<reference evidence="2 3" key="1">
    <citation type="journal article" date="2021" name="Front. Microbiol.">
        <title>Comprehensive Comparative Genomics and Phenotyping of Methylobacterium Species.</title>
        <authorList>
            <person name="Alessa O."/>
            <person name="Ogura Y."/>
            <person name="Fujitani Y."/>
            <person name="Takami H."/>
            <person name="Hayashi T."/>
            <person name="Sahin N."/>
            <person name="Tani A."/>
        </authorList>
    </citation>
    <scope>NUCLEOTIDE SEQUENCE [LARGE SCALE GENOMIC DNA]</scope>
    <source>
        <strain evidence="2 3">DSM 23679</strain>
    </source>
</reference>
<keyword evidence="1" id="KW-1133">Transmembrane helix</keyword>
<comment type="caution">
    <text evidence="2">The sequence shown here is derived from an EMBL/GenBank/DDBJ whole genome shotgun (WGS) entry which is preliminary data.</text>
</comment>
<dbReference type="EMBL" id="BPQG01000033">
    <property type="protein sequence ID" value="GJD44445.1"/>
    <property type="molecule type" value="Genomic_DNA"/>
</dbReference>
<dbReference type="RefSeq" id="WP_147828994.1">
    <property type="nucleotide sequence ID" value="NZ_BPQG01000033.1"/>
</dbReference>